<comment type="caution">
    <text evidence="2">The sequence shown here is derived from an EMBL/GenBank/DDBJ whole genome shotgun (WGS) entry which is preliminary data.</text>
</comment>
<dbReference type="GO" id="GO:0008081">
    <property type="term" value="F:phosphoric diester hydrolase activity"/>
    <property type="evidence" value="ECO:0007669"/>
    <property type="project" value="InterPro"/>
</dbReference>
<dbReference type="GO" id="GO:0006629">
    <property type="term" value="P:lipid metabolic process"/>
    <property type="evidence" value="ECO:0007669"/>
    <property type="project" value="InterPro"/>
</dbReference>
<evidence type="ECO:0000313" key="2">
    <source>
        <dbReference type="EMBL" id="MPN11434.1"/>
    </source>
</evidence>
<dbReference type="PANTHER" id="PTHR46211:SF14">
    <property type="entry name" value="GLYCEROPHOSPHODIESTER PHOSPHODIESTERASE"/>
    <property type="match status" value="1"/>
</dbReference>
<dbReference type="AlphaFoldDB" id="A0A645FG15"/>
<feature type="domain" description="GP-PDE" evidence="1">
    <location>
        <begin position="1"/>
        <end position="58"/>
    </location>
</feature>
<evidence type="ECO:0000259" key="1">
    <source>
        <dbReference type="PROSITE" id="PS51704"/>
    </source>
</evidence>
<dbReference type="Gene3D" id="3.20.20.190">
    <property type="entry name" value="Phosphatidylinositol (PI) phosphodiesterase"/>
    <property type="match status" value="1"/>
</dbReference>
<dbReference type="PROSITE" id="PS51704">
    <property type="entry name" value="GP_PDE"/>
    <property type="match status" value="1"/>
</dbReference>
<dbReference type="InterPro" id="IPR017946">
    <property type="entry name" value="PLC-like_Pdiesterase_TIM-brl"/>
</dbReference>
<dbReference type="InterPro" id="IPR030395">
    <property type="entry name" value="GP_PDE_dom"/>
</dbReference>
<dbReference type="Pfam" id="PF03009">
    <property type="entry name" value="GDPD"/>
    <property type="match status" value="1"/>
</dbReference>
<proteinExistence type="predicted"/>
<accession>A0A645FG15</accession>
<reference evidence="2" key="1">
    <citation type="submission" date="2019-08" db="EMBL/GenBank/DDBJ databases">
        <authorList>
            <person name="Kucharzyk K."/>
            <person name="Murdoch R.W."/>
            <person name="Higgins S."/>
            <person name="Loffler F."/>
        </authorList>
    </citation>
    <scope>NUCLEOTIDE SEQUENCE</scope>
</reference>
<dbReference type="PANTHER" id="PTHR46211">
    <property type="entry name" value="GLYCEROPHOSPHORYL DIESTER PHOSPHODIESTERASE"/>
    <property type="match status" value="1"/>
</dbReference>
<gene>
    <name evidence="2" type="ORF">SDC9_158735</name>
</gene>
<name>A0A645FG15_9ZZZZ</name>
<protein>
    <recommendedName>
        <fullName evidence="1">GP-PDE domain-containing protein</fullName>
    </recommendedName>
</protein>
<dbReference type="EMBL" id="VSSQ01057648">
    <property type="protein sequence ID" value="MPN11434.1"/>
    <property type="molecule type" value="Genomic_DNA"/>
</dbReference>
<organism evidence="2">
    <name type="scientific">bioreactor metagenome</name>
    <dbReference type="NCBI Taxonomy" id="1076179"/>
    <lineage>
        <taxon>unclassified sequences</taxon>
        <taxon>metagenomes</taxon>
        <taxon>ecological metagenomes</taxon>
    </lineage>
</organism>
<sequence length="84" mass="9283">MSTPIFTEVTPELVAEAHSLGIKIIPWTVNEAEDMEKMIDMGVDGIITDKPWVLREVLTGRGIPVPEPVVNVNSPYHTGTDIRN</sequence>
<dbReference type="SUPFAM" id="SSF51695">
    <property type="entry name" value="PLC-like phosphodiesterases"/>
    <property type="match status" value="1"/>
</dbReference>